<dbReference type="InterPro" id="IPR011006">
    <property type="entry name" value="CheY-like_superfamily"/>
</dbReference>
<accession>A0ABT3Z7S6</accession>
<dbReference type="Pfam" id="PF08447">
    <property type="entry name" value="PAS_3"/>
    <property type="match status" value="2"/>
</dbReference>
<dbReference type="InterPro" id="IPR005467">
    <property type="entry name" value="His_kinase_dom"/>
</dbReference>
<dbReference type="Pfam" id="PF00072">
    <property type="entry name" value="Response_reg"/>
    <property type="match status" value="2"/>
</dbReference>
<dbReference type="PANTHER" id="PTHR43304">
    <property type="entry name" value="PHYTOCHROME-LIKE PROTEIN CPH1"/>
    <property type="match status" value="1"/>
</dbReference>
<dbReference type="InterPro" id="IPR000014">
    <property type="entry name" value="PAS"/>
</dbReference>
<dbReference type="SUPFAM" id="SSF55785">
    <property type="entry name" value="PYP-like sensor domain (PAS domain)"/>
    <property type="match status" value="4"/>
</dbReference>
<feature type="region of interest" description="Disordered" evidence="7">
    <location>
        <begin position="869"/>
        <end position="894"/>
    </location>
</feature>
<dbReference type="InterPro" id="IPR013655">
    <property type="entry name" value="PAS_fold_3"/>
</dbReference>
<dbReference type="InterPro" id="IPR035965">
    <property type="entry name" value="PAS-like_dom_sf"/>
</dbReference>
<feature type="domain" description="PAC" evidence="11">
    <location>
        <begin position="162"/>
        <end position="214"/>
    </location>
</feature>
<dbReference type="SMART" id="SM00387">
    <property type="entry name" value="HATPase_c"/>
    <property type="match status" value="1"/>
</dbReference>
<evidence type="ECO:0000259" key="8">
    <source>
        <dbReference type="PROSITE" id="PS50109"/>
    </source>
</evidence>
<dbReference type="SMART" id="SM00086">
    <property type="entry name" value="PAC"/>
    <property type="match status" value="2"/>
</dbReference>
<comment type="caution">
    <text evidence="12">The sequence shown here is derived from an EMBL/GenBank/DDBJ whole genome shotgun (WGS) entry which is preliminary data.</text>
</comment>
<dbReference type="PROSITE" id="PS50109">
    <property type="entry name" value="HIS_KIN"/>
    <property type="match status" value="1"/>
</dbReference>
<dbReference type="Gene3D" id="3.30.450.20">
    <property type="entry name" value="PAS domain"/>
    <property type="match status" value="4"/>
</dbReference>
<dbReference type="SUPFAM" id="SSF55874">
    <property type="entry name" value="ATPase domain of HSP90 chaperone/DNA topoisomerase II/histidine kinase"/>
    <property type="match status" value="1"/>
</dbReference>
<dbReference type="InterPro" id="IPR004358">
    <property type="entry name" value="Sig_transdc_His_kin-like_C"/>
</dbReference>
<evidence type="ECO:0000256" key="7">
    <source>
        <dbReference type="SAM" id="MobiDB-lite"/>
    </source>
</evidence>
<dbReference type="Gene3D" id="2.10.70.100">
    <property type="match status" value="1"/>
</dbReference>
<dbReference type="Gene3D" id="3.30.565.10">
    <property type="entry name" value="Histidine kinase-like ATPase, C-terminal domain"/>
    <property type="match status" value="1"/>
</dbReference>
<dbReference type="InterPro" id="IPR001610">
    <property type="entry name" value="PAC"/>
</dbReference>
<feature type="domain" description="PAS" evidence="10">
    <location>
        <begin position="344"/>
        <end position="414"/>
    </location>
</feature>
<dbReference type="InterPro" id="IPR013767">
    <property type="entry name" value="PAS_fold"/>
</dbReference>
<dbReference type="CDD" id="cd16919">
    <property type="entry name" value="HATPase_CckA-like"/>
    <property type="match status" value="1"/>
</dbReference>
<dbReference type="CDD" id="cd00130">
    <property type="entry name" value="PAS"/>
    <property type="match status" value="3"/>
</dbReference>
<dbReference type="InterPro" id="IPR003661">
    <property type="entry name" value="HisK_dim/P_dom"/>
</dbReference>
<feature type="modified residue" description="4-aspartylphosphate" evidence="6">
    <location>
        <position position="955"/>
    </location>
</feature>
<evidence type="ECO:0000259" key="9">
    <source>
        <dbReference type="PROSITE" id="PS50110"/>
    </source>
</evidence>
<dbReference type="InterPro" id="IPR001789">
    <property type="entry name" value="Sig_transdc_resp-reg_receiver"/>
</dbReference>
<feature type="domain" description="Response regulatory" evidence="9">
    <location>
        <begin position="750"/>
        <end position="866"/>
    </location>
</feature>
<evidence type="ECO:0000256" key="4">
    <source>
        <dbReference type="ARBA" id="ARBA00022679"/>
    </source>
</evidence>
<dbReference type="PROSITE" id="PS50112">
    <property type="entry name" value="PAS"/>
    <property type="match status" value="3"/>
</dbReference>
<dbReference type="RefSeq" id="WP_267653429.1">
    <property type="nucleotide sequence ID" value="NZ_JAOVZR010000001.1"/>
</dbReference>
<evidence type="ECO:0000259" key="10">
    <source>
        <dbReference type="PROSITE" id="PS50112"/>
    </source>
</evidence>
<feature type="modified residue" description="4-aspartylphosphate" evidence="6">
    <location>
        <position position="800"/>
    </location>
</feature>
<evidence type="ECO:0000313" key="12">
    <source>
        <dbReference type="EMBL" id="MCY0147832.1"/>
    </source>
</evidence>
<dbReference type="Gene3D" id="1.10.287.130">
    <property type="match status" value="1"/>
</dbReference>
<keyword evidence="3 6" id="KW-0597">Phosphoprotein</keyword>
<dbReference type="InterPro" id="IPR036097">
    <property type="entry name" value="HisK_dim/P_sf"/>
</dbReference>
<dbReference type="InterPro" id="IPR000700">
    <property type="entry name" value="PAS-assoc_C"/>
</dbReference>
<dbReference type="InterPro" id="IPR052162">
    <property type="entry name" value="Sensor_kinase/Photoreceptor"/>
</dbReference>
<dbReference type="PROSITE" id="PS50110">
    <property type="entry name" value="RESPONSE_REGULATORY"/>
    <property type="match status" value="2"/>
</dbReference>
<evidence type="ECO:0000256" key="6">
    <source>
        <dbReference type="PROSITE-ProRule" id="PRU00169"/>
    </source>
</evidence>
<dbReference type="SUPFAM" id="SSF52172">
    <property type="entry name" value="CheY-like"/>
    <property type="match status" value="2"/>
</dbReference>
<dbReference type="PANTHER" id="PTHR43304:SF1">
    <property type="entry name" value="PAC DOMAIN-CONTAINING PROTEIN"/>
    <property type="match status" value="1"/>
</dbReference>
<protein>
    <recommendedName>
        <fullName evidence="2">histidine kinase</fullName>
        <ecNumber evidence="2">2.7.13.3</ecNumber>
    </recommendedName>
</protein>
<dbReference type="Pfam" id="PF02518">
    <property type="entry name" value="HATPase_c"/>
    <property type="match status" value="1"/>
</dbReference>
<keyword evidence="4" id="KW-0808">Transferase</keyword>
<feature type="domain" description="PAC" evidence="11">
    <location>
        <begin position="417"/>
        <end position="469"/>
    </location>
</feature>
<feature type="domain" description="Response regulatory" evidence="9">
    <location>
        <begin position="905"/>
        <end position="1016"/>
    </location>
</feature>
<gene>
    <name evidence="12" type="ORF">OEG84_08930</name>
</gene>
<feature type="domain" description="PAS" evidence="10">
    <location>
        <begin position="104"/>
        <end position="159"/>
    </location>
</feature>
<dbReference type="PROSITE" id="PS50113">
    <property type="entry name" value="PAC"/>
    <property type="match status" value="2"/>
</dbReference>
<dbReference type="NCBIfam" id="TIGR00229">
    <property type="entry name" value="sensory_box"/>
    <property type="match status" value="2"/>
</dbReference>
<sequence>MDTTFSAPLIFLNADGLISGWSEGAERLLGWSAAEVIGQPYAKVFDDLDFFIAVDGPMDLEWLSVPAPDGGRVIAIRTMKTKQLLERFDLTMSNSEIIGTWNWNIAGDMISADSRFAKAFGLEVERARGGVPRQVLLDIIHPQDRDRVAADLARAVEVGGSYNGEFRIVRPDGSVSDVAAKGRLIDGKGRAAPRFPGVLFDITARKAAEREAFHQRERYRNLFEILETGFCVIRMIWNESGEPVDYEFLEVNKAFTRHTGIEDPIGKWMRRDIAPGHEQHWFDIYGKVAKTGEAVSFENPAAAIGDRWFQVQAFPIDGTGSDNVAVLFSDTTASKRAEIALKTSEEEFRTLSQSMLNHVWTATPDGQIDWLNDRVLDFSGLSQEDLTGDRWGSIVHPEDLPAAAASWADALERQETYQAEFRVRRHDGSYRWHVVRATPVRNDNGEVRRWVGTNTDIEHAKMNESALAELNETLEQRIEDRTQQLLQSQKALQQSQKMETIGKLTGGVAHDFNNLLQVIAGNLQLLGKDVAGNTGAETRVKNALAGVHRGAKLASQLLAFARRQPLEPKVINIGRFIHGMDDLLHRSIGETIEIETVIGNSLWNTLADPTQVENAILNLAINARDAMNGAGQLTIEVGNARLDDTYAATHDDVDSGDYVLIAVSDTGAGMDRDTLEQAFEPFFSTKAEGKGTGLGLSMVYGFVKQSGGHVKIYSEIGHGTTVKLYLPRALAEEELETPHQTGAVIGGTETILVVEDDDEVRATVVATLSDLGYKVLTARDAEAGLAVIESGAGIDLLFTDVVMPGTLKSPEMAKLATTRLPGLAVLFTSGYTENSIVHGGKLDPGVELLSKPYTREALDHRIRRVIDSRKQDTAPQDAAPQQPQPASVAVAPARSESLAETGKLTVLLVEDEALIRINTCDVLEDMGHTVIEAGTAAEALSATASQQQIDILVTDVGLPDMRGGELARKVRQLKPDVGIIFATGDSQLPDGADSDAVLLMKPYSDEALQKAIAQVRQTTEAETG</sequence>
<dbReference type="SMART" id="SM00448">
    <property type="entry name" value="REC"/>
    <property type="match status" value="2"/>
</dbReference>
<dbReference type="Gene3D" id="3.40.50.2300">
    <property type="match status" value="2"/>
</dbReference>
<evidence type="ECO:0000259" key="11">
    <source>
        <dbReference type="PROSITE" id="PS50113"/>
    </source>
</evidence>
<dbReference type="CDD" id="cd00082">
    <property type="entry name" value="HisKA"/>
    <property type="match status" value="1"/>
</dbReference>
<dbReference type="Proteomes" id="UP001073227">
    <property type="component" value="Unassembled WGS sequence"/>
</dbReference>
<evidence type="ECO:0000313" key="13">
    <source>
        <dbReference type="Proteomes" id="UP001073227"/>
    </source>
</evidence>
<feature type="domain" description="Histidine kinase" evidence="8">
    <location>
        <begin position="507"/>
        <end position="730"/>
    </location>
</feature>
<dbReference type="InterPro" id="IPR036890">
    <property type="entry name" value="HATPase_C_sf"/>
</dbReference>
<dbReference type="SMART" id="SM00091">
    <property type="entry name" value="PAS"/>
    <property type="match status" value="4"/>
</dbReference>
<dbReference type="SUPFAM" id="SSF47384">
    <property type="entry name" value="Homodimeric domain of signal transducing histidine kinase"/>
    <property type="match status" value="1"/>
</dbReference>
<evidence type="ECO:0000256" key="5">
    <source>
        <dbReference type="ARBA" id="ARBA00022777"/>
    </source>
</evidence>
<reference evidence="12" key="1">
    <citation type="submission" date="2022-10" db="EMBL/GenBank/DDBJ databases">
        <title>Hoeflea sp. G2-23, isolated from marine algae.</title>
        <authorList>
            <person name="Kristyanto S."/>
            <person name="Kim J.M."/>
            <person name="Jeon C.O."/>
        </authorList>
    </citation>
    <scope>NUCLEOTIDE SEQUENCE</scope>
    <source>
        <strain evidence="12">G2-23</strain>
    </source>
</reference>
<dbReference type="Pfam" id="PF00989">
    <property type="entry name" value="PAS"/>
    <property type="match status" value="1"/>
</dbReference>
<dbReference type="EC" id="2.7.13.3" evidence="2"/>
<comment type="catalytic activity">
    <reaction evidence="1">
        <text>ATP + protein L-histidine = ADP + protein N-phospho-L-histidine.</text>
        <dbReference type="EC" id="2.7.13.3"/>
    </reaction>
</comment>
<dbReference type="SMART" id="SM00388">
    <property type="entry name" value="HisKA"/>
    <property type="match status" value="1"/>
</dbReference>
<evidence type="ECO:0000256" key="1">
    <source>
        <dbReference type="ARBA" id="ARBA00000085"/>
    </source>
</evidence>
<dbReference type="EMBL" id="JAOVZR010000001">
    <property type="protein sequence ID" value="MCY0147832.1"/>
    <property type="molecule type" value="Genomic_DNA"/>
</dbReference>
<keyword evidence="13" id="KW-1185">Reference proteome</keyword>
<evidence type="ECO:0000256" key="3">
    <source>
        <dbReference type="ARBA" id="ARBA00022553"/>
    </source>
</evidence>
<feature type="domain" description="PAS" evidence="10">
    <location>
        <begin position="1"/>
        <end position="39"/>
    </location>
</feature>
<dbReference type="Pfam" id="PF13188">
    <property type="entry name" value="PAS_8"/>
    <property type="match status" value="1"/>
</dbReference>
<feature type="compositionally biased region" description="Low complexity" evidence="7">
    <location>
        <begin position="873"/>
        <end position="893"/>
    </location>
</feature>
<dbReference type="InterPro" id="IPR003594">
    <property type="entry name" value="HATPase_dom"/>
</dbReference>
<keyword evidence="5" id="KW-0418">Kinase</keyword>
<dbReference type="PRINTS" id="PR00344">
    <property type="entry name" value="BCTRLSENSOR"/>
</dbReference>
<organism evidence="12 13">
    <name type="scientific">Hoeflea algicola</name>
    <dbReference type="NCBI Taxonomy" id="2983763"/>
    <lineage>
        <taxon>Bacteria</taxon>
        <taxon>Pseudomonadati</taxon>
        <taxon>Pseudomonadota</taxon>
        <taxon>Alphaproteobacteria</taxon>
        <taxon>Hyphomicrobiales</taxon>
        <taxon>Rhizobiaceae</taxon>
        <taxon>Hoeflea</taxon>
    </lineage>
</organism>
<name>A0ABT3Z7S6_9HYPH</name>
<dbReference type="CDD" id="cd18161">
    <property type="entry name" value="REC_hyHK_blue-like"/>
    <property type="match status" value="1"/>
</dbReference>
<evidence type="ECO:0000256" key="2">
    <source>
        <dbReference type="ARBA" id="ARBA00012438"/>
    </source>
</evidence>
<proteinExistence type="predicted"/>